<evidence type="ECO:0000313" key="2">
    <source>
        <dbReference type="EMBL" id="GES08796.1"/>
    </source>
</evidence>
<feature type="compositionally biased region" description="Polar residues" evidence="1">
    <location>
        <begin position="96"/>
        <end position="120"/>
    </location>
</feature>
<feature type="compositionally biased region" description="Basic and acidic residues" evidence="1">
    <location>
        <begin position="34"/>
        <end position="44"/>
    </location>
</feature>
<organism evidence="2 3">
    <name type="scientific">Acrocarpospora macrocephala</name>
    <dbReference type="NCBI Taxonomy" id="150177"/>
    <lineage>
        <taxon>Bacteria</taxon>
        <taxon>Bacillati</taxon>
        <taxon>Actinomycetota</taxon>
        <taxon>Actinomycetes</taxon>
        <taxon>Streptosporangiales</taxon>
        <taxon>Streptosporangiaceae</taxon>
        <taxon>Acrocarpospora</taxon>
    </lineage>
</organism>
<dbReference type="AlphaFoldDB" id="A0A5M3WJJ2"/>
<feature type="region of interest" description="Disordered" evidence="1">
    <location>
        <begin position="70"/>
        <end position="120"/>
    </location>
</feature>
<dbReference type="Proteomes" id="UP000331127">
    <property type="component" value="Unassembled WGS sequence"/>
</dbReference>
<comment type="caution">
    <text evidence="2">The sequence shown here is derived from an EMBL/GenBank/DDBJ whole genome shotgun (WGS) entry which is preliminary data.</text>
</comment>
<sequence>MCGDGTAGSPSSPAIPMTGKITSHAATLPARLMPRTDRTDDASKPYRPPRWLLVMKVRYMATIKIMMANERATRDGSEQYPHPPTRIQSLRRESAQEWSNRPNDQLNGQFPFNVSPPGQC</sequence>
<evidence type="ECO:0000313" key="3">
    <source>
        <dbReference type="Proteomes" id="UP000331127"/>
    </source>
</evidence>
<gene>
    <name evidence="2" type="ORF">Amac_023920</name>
</gene>
<reference evidence="2 3" key="1">
    <citation type="submission" date="2019-10" db="EMBL/GenBank/DDBJ databases">
        <title>Whole genome shotgun sequence of Acrocarpospora macrocephala NBRC 16266.</title>
        <authorList>
            <person name="Ichikawa N."/>
            <person name="Kimura A."/>
            <person name="Kitahashi Y."/>
            <person name="Komaki H."/>
            <person name="Oguchi A."/>
        </authorList>
    </citation>
    <scope>NUCLEOTIDE SEQUENCE [LARGE SCALE GENOMIC DNA]</scope>
    <source>
        <strain evidence="2 3">NBRC 16266</strain>
    </source>
</reference>
<keyword evidence="3" id="KW-1185">Reference proteome</keyword>
<feature type="region of interest" description="Disordered" evidence="1">
    <location>
        <begin position="25"/>
        <end position="46"/>
    </location>
</feature>
<proteinExistence type="predicted"/>
<accession>A0A5M3WJJ2</accession>
<name>A0A5M3WJJ2_9ACTN</name>
<evidence type="ECO:0000256" key="1">
    <source>
        <dbReference type="SAM" id="MobiDB-lite"/>
    </source>
</evidence>
<dbReference type="EMBL" id="BLAE01000012">
    <property type="protein sequence ID" value="GES08796.1"/>
    <property type="molecule type" value="Genomic_DNA"/>
</dbReference>
<protein>
    <submittedName>
        <fullName evidence="2">Uncharacterized protein</fullName>
    </submittedName>
</protein>